<evidence type="ECO:0000259" key="1">
    <source>
        <dbReference type="SMART" id="SM00897"/>
    </source>
</evidence>
<dbReference type="STRING" id="1400863.BN873_10127"/>
<comment type="caution">
    <text evidence="3">The sequence shown here is derived from an EMBL/GenBank/DDBJ whole genome shotgun (WGS) entry which is preliminary data.</text>
</comment>
<evidence type="ECO:0000313" key="4">
    <source>
        <dbReference type="Proteomes" id="UP000035760"/>
    </source>
</evidence>
<evidence type="ECO:0000259" key="2">
    <source>
        <dbReference type="SMART" id="SM01204"/>
    </source>
</evidence>
<sequence length="382" mass="41742">MQPTEWHYLAALTPETIGATLQHFQNHRLSGVEVGIFALVCEQECGATALLQEAANAVRLPLVGAVVPGLLVEAKFCRQGALLIAFAATTPQRLFRFSYHEQHTTDQAIESLSDFIAEHADENGADTLLLLVDAKLPNMTSVLDRLYLEIGDQVNYVGTCVGSETFQPMPCLFDNRRFIEAGIFALVLRQHPGAALAHHYRGNESLWVATATAGSYIKTIGGQPAFEVYQRLMESEYGIDLDRENFYRHAVHFPFALNRAHGESIVRIPVLVEEDGAVYCSGEVPENALLSVVRAVAPGSLETVHALGAWMRPHTARGVLTFYCAGRLMHLGVEAGLTELAALTNELAPMPLFGALSLGEIGSGQRHYPAFHNAMIVALPWI</sequence>
<reference evidence="3" key="1">
    <citation type="submission" date="2013-07" db="EMBL/GenBank/DDBJ databases">
        <authorList>
            <person name="McIlroy S."/>
        </authorList>
    </citation>
    <scope>NUCLEOTIDE SEQUENCE [LARGE SCALE GENOMIC DNA]</scope>
    <source>
        <strain evidence="3">Run_A_D11</strain>
    </source>
</reference>
<dbReference type="PANTHER" id="PTHR40252">
    <property type="entry name" value="BLR0328 PROTEIN"/>
    <property type="match status" value="1"/>
</dbReference>
<dbReference type="SMART" id="SM01204">
    <property type="entry name" value="FIST_C"/>
    <property type="match status" value="1"/>
</dbReference>
<dbReference type="AlphaFoldDB" id="W6M0I8"/>
<dbReference type="Pfam" id="PF10442">
    <property type="entry name" value="FIST_C"/>
    <property type="match status" value="1"/>
</dbReference>
<feature type="domain" description="FIST C-domain" evidence="2">
    <location>
        <begin position="225"/>
        <end position="364"/>
    </location>
</feature>
<gene>
    <name evidence="3" type="ORF">BN873_10127</name>
</gene>
<feature type="domain" description="FIST" evidence="1">
    <location>
        <begin position="33"/>
        <end position="224"/>
    </location>
</feature>
<dbReference type="EMBL" id="CBTJ020000001">
    <property type="protein sequence ID" value="CDI00871.1"/>
    <property type="molecule type" value="Genomic_DNA"/>
</dbReference>
<protein>
    <submittedName>
        <fullName evidence="3">FIST C domain protein</fullName>
    </submittedName>
</protein>
<keyword evidence="4" id="KW-1185">Reference proteome</keyword>
<reference evidence="3" key="2">
    <citation type="submission" date="2014-03" db="EMBL/GenBank/DDBJ databases">
        <title>Candidatus Competibacter-lineage genomes retrieved from metagenomes reveal functional metabolic diversity.</title>
        <authorList>
            <person name="McIlroy S.J."/>
            <person name="Albertsen M."/>
            <person name="Andresen E.K."/>
            <person name="Saunders A.M."/>
            <person name="Kristiansen R."/>
            <person name="Stokholm-Bjerregaard M."/>
            <person name="Nielsen K.L."/>
            <person name="Nielsen P.H."/>
        </authorList>
    </citation>
    <scope>NUCLEOTIDE SEQUENCE</scope>
    <source>
        <strain evidence="3">Run_A_D11</strain>
    </source>
</reference>
<dbReference type="InterPro" id="IPR013702">
    <property type="entry name" value="FIST_domain_N"/>
</dbReference>
<dbReference type="PANTHER" id="PTHR40252:SF2">
    <property type="entry name" value="BLR0328 PROTEIN"/>
    <property type="match status" value="1"/>
</dbReference>
<dbReference type="SMART" id="SM00897">
    <property type="entry name" value="FIST"/>
    <property type="match status" value="1"/>
</dbReference>
<accession>W6M0I8</accession>
<dbReference type="InterPro" id="IPR019494">
    <property type="entry name" value="FIST_C"/>
</dbReference>
<organism evidence="3 4">
    <name type="scientific">Candidatus Competibacter denitrificans Run_A_D11</name>
    <dbReference type="NCBI Taxonomy" id="1400863"/>
    <lineage>
        <taxon>Bacteria</taxon>
        <taxon>Pseudomonadati</taxon>
        <taxon>Pseudomonadota</taxon>
        <taxon>Gammaproteobacteria</taxon>
        <taxon>Candidatus Competibacteraceae</taxon>
        <taxon>Candidatus Competibacter</taxon>
    </lineage>
</organism>
<dbReference type="RefSeq" id="WP_048669931.1">
    <property type="nucleotide sequence ID" value="NZ_CBTJ020000001.1"/>
</dbReference>
<proteinExistence type="predicted"/>
<dbReference type="OrthoDB" id="378730at2"/>
<evidence type="ECO:0000313" key="3">
    <source>
        <dbReference type="EMBL" id="CDI00871.1"/>
    </source>
</evidence>
<name>W6M0I8_9GAMM</name>
<dbReference type="Proteomes" id="UP000035760">
    <property type="component" value="Unassembled WGS sequence"/>
</dbReference>
<dbReference type="Pfam" id="PF08495">
    <property type="entry name" value="FIST"/>
    <property type="match status" value="1"/>
</dbReference>